<dbReference type="RefSeq" id="WP_132607918.1">
    <property type="nucleotide sequence ID" value="NZ_SMKQ01000001.1"/>
</dbReference>
<keyword evidence="1" id="KW-1133">Transmembrane helix</keyword>
<dbReference type="Proteomes" id="UP000295302">
    <property type="component" value="Unassembled WGS sequence"/>
</dbReference>
<feature type="transmembrane region" description="Helical" evidence="1">
    <location>
        <begin position="23"/>
        <end position="41"/>
    </location>
</feature>
<comment type="caution">
    <text evidence="2">The sequence shown here is derived from an EMBL/GenBank/DDBJ whole genome shotgun (WGS) entry which is preliminary data.</text>
</comment>
<keyword evidence="3" id="KW-1185">Reference proteome</keyword>
<reference evidence="2 3" key="1">
    <citation type="submission" date="2019-03" db="EMBL/GenBank/DDBJ databases">
        <title>Draft genome sequences of novel Actinobacteria.</title>
        <authorList>
            <person name="Sahin N."/>
            <person name="Ay H."/>
            <person name="Saygin H."/>
        </authorList>
    </citation>
    <scope>NUCLEOTIDE SEQUENCE [LARGE SCALE GENOMIC DNA]</scope>
    <source>
        <strain evidence="2 3">CH32</strain>
    </source>
</reference>
<dbReference type="AlphaFoldDB" id="A0A4R4ZGK6"/>
<dbReference type="EMBL" id="SMKQ01000001">
    <property type="protein sequence ID" value="TDD57190.1"/>
    <property type="molecule type" value="Genomic_DNA"/>
</dbReference>
<proteinExistence type="predicted"/>
<evidence type="ECO:0000313" key="2">
    <source>
        <dbReference type="EMBL" id="TDD57190.1"/>
    </source>
</evidence>
<keyword evidence="1" id="KW-0812">Transmembrane</keyword>
<accession>A0A4R4ZGK6</accession>
<protein>
    <submittedName>
        <fullName evidence="2">Uncharacterized protein</fullName>
    </submittedName>
</protein>
<sequence length="60" mass="6446">MATVFVALLVSDLVTEGFTADHLIARLVVFGVGWFAGMLVIRRRARRATDDPDGPDDAGS</sequence>
<organism evidence="2 3">
    <name type="scientific">Nonomuraea terrae</name>
    <dbReference type="NCBI Taxonomy" id="2530383"/>
    <lineage>
        <taxon>Bacteria</taxon>
        <taxon>Bacillati</taxon>
        <taxon>Actinomycetota</taxon>
        <taxon>Actinomycetes</taxon>
        <taxon>Streptosporangiales</taxon>
        <taxon>Streptosporangiaceae</taxon>
        <taxon>Nonomuraea</taxon>
    </lineage>
</organism>
<gene>
    <name evidence="2" type="ORF">E1286_00225</name>
</gene>
<evidence type="ECO:0000256" key="1">
    <source>
        <dbReference type="SAM" id="Phobius"/>
    </source>
</evidence>
<keyword evidence="1" id="KW-0472">Membrane</keyword>
<name>A0A4R4ZGK6_9ACTN</name>
<evidence type="ECO:0000313" key="3">
    <source>
        <dbReference type="Proteomes" id="UP000295302"/>
    </source>
</evidence>